<dbReference type="GO" id="GO:0043190">
    <property type="term" value="C:ATP-binding cassette (ABC) transporter complex"/>
    <property type="evidence" value="ECO:0007669"/>
    <property type="project" value="TreeGrafter"/>
</dbReference>
<organism evidence="6 7">
    <name type="scientific">Enterococcus phoeniculicola ATCC BAA-412</name>
    <dbReference type="NCBI Taxonomy" id="1158610"/>
    <lineage>
        <taxon>Bacteria</taxon>
        <taxon>Bacillati</taxon>
        <taxon>Bacillota</taxon>
        <taxon>Bacilli</taxon>
        <taxon>Lactobacillales</taxon>
        <taxon>Enterococcaceae</taxon>
        <taxon>Enterococcus</taxon>
    </lineage>
</organism>
<keyword evidence="3" id="KW-0547">Nucleotide-binding</keyword>
<evidence type="ECO:0000256" key="3">
    <source>
        <dbReference type="ARBA" id="ARBA00022741"/>
    </source>
</evidence>
<evidence type="ECO:0000313" key="7">
    <source>
        <dbReference type="Proteomes" id="UP000013785"/>
    </source>
</evidence>
<dbReference type="Gene3D" id="3.40.50.300">
    <property type="entry name" value="P-loop containing nucleotide triphosphate hydrolases"/>
    <property type="match status" value="1"/>
</dbReference>
<evidence type="ECO:0000256" key="2">
    <source>
        <dbReference type="ARBA" id="ARBA00022448"/>
    </source>
</evidence>
<comment type="similarity">
    <text evidence="1">Belongs to the ABC transporter superfamily.</text>
</comment>
<dbReference type="InterPro" id="IPR003439">
    <property type="entry name" value="ABC_transporter-like_ATP-bd"/>
</dbReference>
<dbReference type="eggNOG" id="COG1132">
    <property type="taxonomic scope" value="Bacteria"/>
</dbReference>
<dbReference type="GO" id="GO:0016887">
    <property type="term" value="F:ATP hydrolysis activity"/>
    <property type="evidence" value="ECO:0007669"/>
    <property type="project" value="InterPro"/>
</dbReference>
<dbReference type="STRING" id="154621.RV11_GL000960"/>
<gene>
    <name evidence="6" type="ORF">UC3_03148</name>
</gene>
<dbReference type="GO" id="GO:0005524">
    <property type="term" value="F:ATP binding"/>
    <property type="evidence" value="ECO:0007669"/>
    <property type="project" value="UniProtKB-KW"/>
</dbReference>
<dbReference type="GO" id="GO:0042626">
    <property type="term" value="F:ATPase-coupled transmembrane transporter activity"/>
    <property type="evidence" value="ECO:0007669"/>
    <property type="project" value="TreeGrafter"/>
</dbReference>
<dbReference type="EMBL" id="AJAT01000018">
    <property type="protein sequence ID" value="EOL41585.1"/>
    <property type="molecule type" value="Genomic_DNA"/>
</dbReference>
<dbReference type="InterPro" id="IPR003593">
    <property type="entry name" value="AAA+_ATPase"/>
</dbReference>
<dbReference type="SUPFAM" id="SSF52540">
    <property type="entry name" value="P-loop containing nucleoside triphosphate hydrolases"/>
    <property type="match status" value="1"/>
</dbReference>
<keyword evidence="4" id="KW-0067">ATP-binding</keyword>
<feature type="domain" description="ABC transporter" evidence="5">
    <location>
        <begin position="3"/>
        <end position="220"/>
    </location>
</feature>
<dbReference type="AlphaFoldDB" id="R3WI77"/>
<keyword evidence="2" id="KW-0813">Transport</keyword>
<comment type="caution">
    <text evidence="6">The sequence shown here is derived from an EMBL/GenBank/DDBJ whole genome shotgun (WGS) entry which is preliminary data.</text>
</comment>
<dbReference type="InterPro" id="IPR050095">
    <property type="entry name" value="ECF_ABC_transporter_ATP-bd"/>
</dbReference>
<dbReference type="OrthoDB" id="9784332at2"/>
<name>R3WI77_9ENTE</name>
<dbReference type="InterPro" id="IPR027417">
    <property type="entry name" value="P-loop_NTPase"/>
</dbReference>
<dbReference type="PATRIC" id="fig|1158610.3.peg.3136"/>
<reference evidence="6 7" key="1">
    <citation type="submission" date="2013-02" db="EMBL/GenBank/DDBJ databases">
        <title>The Genome Sequence of Enterococcus phoeniculicola BAA-412.</title>
        <authorList>
            <consortium name="The Broad Institute Genome Sequencing Platform"/>
            <consortium name="The Broad Institute Genome Sequencing Center for Infectious Disease"/>
            <person name="Earl A.M."/>
            <person name="Gilmore M.S."/>
            <person name="Lebreton F."/>
            <person name="Walker B."/>
            <person name="Young S.K."/>
            <person name="Zeng Q."/>
            <person name="Gargeya S."/>
            <person name="Fitzgerald M."/>
            <person name="Haas B."/>
            <person name="Abouelleil A."/>
            <person name="Alvarado L."/>
            <person name="Arachchi H.M."/>
            <person name="Berlin A.M."/>
            <person name="Chapman S.B."/>
            <person name="Dewar J."/>
            <person name="Goldberg J."/>
            <person name="Griggs A."/>
            <person name="Gujja S."/>
            <person name="Hansen M."/>
            <person name="Howarth C."/>
            <person name="Imamovic A."/>
            <person name="Larimer J."/>
            <person name="McCowan C."/>
            <person name="Murphy C."/>
            <person name="Neiman D."/>
            <person name="Pearson M."/>
            <person name="Priest M."/>
            <person name="Roberts A."/>
            <person name="Saif S."/>
            <person name="Shea T."/>
            <person name="Sisk P."/>
            <person name="Sykes S."/>
            <person name="Wortman J."/>
            <person name="Nusbaum C."/>
            <person name="Birren B."/>
        </authorList>
    </citation>
    <scope>NUCLEOTIDE SEQUENCE [LARGE SCALE GENOMIC DNA]</scope>
    <source>
        <strain evidence="6 7">ATCC BAA-412</strain>
    </source>
</reference>
<dbReference type="SMART" id="SM00382">
    <property type="entry name" value="AAA"/>
    <property type="match status" value="1"/>
</dbReference>
<dbReference type="PROSITE" id="PS00211">
    <property type="entry name" value="ABC_TRANSPORTER_1"/>
    <property type="match status" value="1"/>
</dbReference>
<sequence length="220" mass="25064">MRIEVDAISYAYDKNKIIDNWSAQIFSGEVTCLTGENGSGKSTFIEILTKVRTSYTGNIFIDGMELKKIHRKELLDKVGIMLQESWVYFDSVINNIKSSSTDDSSKVIKWIEYFELSDVFPFSLTDKIIGIDVDLSGGQKQLLGILRAVYSMTDQKELLIFDEPTNNLDERNTMKFCKMIENLAIDKTILVITHDVTLMDKYTTLKLGRVSHGNSTKQYN</sequence>
<keyword evidence="7" id="KW-1185">Reference proteome</keyword>
<dbReference type="Pfam" id="PF00005">
    <property type="entry name" value="ABC_tran"/>
    <property type="match status" value="1"/>
</dbReference>
<proteinExistence type="inferred from homology"/>
<dbReference type="PROSITE" id="PS50893">
    <property type="entry name" value="ABC_TRANSPORTER_2"/>
    <property type="match status" value="1"/>
</dbReference>
<dbReference type="PANTHER" id="PTHR43553">
    <property type="entry name" value="HEAVY METAL TRANSPORTER"/>
    <property type="match status" value="1"/>
</dbReference>
<dbReference type="InterPro" id="IPR017871">
    <property type="entry name" value="ABC_transporter-like_CS"/>
</dbReference>
<evidence type="ECO:0000256" key="1">
    <source>
        <dbReference type="ARBA" id="ARBA00005417"/>
    </source>
</evidence>
<dbReference type="Proteomes" id="UP000013785">
    <property type="component" value="Unassembled WGS sequence"/>
</dbReference>
<dbReference type="HOGENOM" id="CLU_000604_1_22_9"/>
<dbReference type="RefSeq" id="WP_010769782.1">
    <property type="nucleotide sequence ID" value="NZ_ASWE01000001.1"/>
</dbReference>
<protein>
    <recommendedName>
        <fullName evidence="5">ABC transporter domain-containing protein</fullName>
    </recommendedName>
</protein>
<evidence type="ECO:0000256" key="4">
    <source>
        <dbReference type="ARBA" id="ARBA00022840"/>
    </source>
</evidence>
<evidence type="ECO:0000259" key="5">
    <source>
        <dbReference type="PROSITE" id="PS50893"/>
    </source>
</evidence>
<accession>R3WI77</accession>
<evidence type="ECO:0000313" key="6">
    <source>
        <dbReference type="EMBL" id="EOL41585.1"/>
    </source>
</evidence>